<reference evidence="2" key="1">
    <citation type="journal article" date="2020" name="Stud. Mycol.">
        <title>101 Dothideomycetes genomes: a test case for predicting lifestyles and emergence of pathogens.</title>
        <authorList>
            <person name="Haridas S."/>
            <person name="Albert R."/>
            <person name="Binder M."/>
            <person name="Bloem J."/>
            <person name="Labutti K."/>
            <person name="Salamov A."/>
            <person name="Andreopoulos B."/>
            <person name="Baker S."/>
            <person name="Barry K."/>
            <person name="Bills G."/>
            <person name="Bluhm B."/>
            <person name="Cannon C."/>
            <person name="Castanera R."/>
            <person name="Culley D."/>
            <person name="Daum C."/>
            <person name="Ezra D."/>
            <person name="Gonzalez J."/>
            <person name="Henrissat B."/>
            <person name="Kuo A."/>
            <person name="Liang C."/>
            <person name="Lipzen A."/>
            <person name="Lutzoni F."/>
            <person name="Magnuson J."/>
            <person name="Mondo S."/>
            <person name="Nolan M."/>
            <person name="Ohm R."/>
            <person name="Pangilinan J."/>
            <person name="Park H.-J."/>
            <person name="Ramirez L."/>
            <person name="Alfaro M."/>
            <person name="Sun H."/>
            <person name="Tritt A."/>
            <person name="Yoshinaga Y."/>
            <person name="Zwiers L.-H."/>
            <person name="Turgeon B."/>
            <person name="Goodwin S."/>
            <person name="Spatafora J."/>
            <person name="Crous P."/>
            <person name="Grigoriev I."/>
        </authorList>
    </citation>
    <scope>NUCLEOTIDE SEQUENCE</scope>
    <source>
        <strain evidence="2">SCOH1-5</strain>
    </source>
</reference>
<dbReference type="EMBL" id="ML992709">
    <property type="protein sequence ID" value="KAF2206946.1"/>
    <property type="molecule type" value="Genomic_DNA"/>
</dbReference>
<gene>
    <name evidence="2" type="ORF">CERZMDRAFT_91884</name>
</gene>
<evidence type="ECO:0000256" key="1">
    <source>
        <dbReference type="SAM" id="MobiDB-lite"/>
    </source>
</evidence>
<organism evidence="2 3">
    <name type="scientific">Cercospora zeae-maydis SCOH1-5</name>
    <dbReference type="NCBI Taxonomy" id="717836"/>
    <lineage>
        <taxon>Eukaryota</taxon>
        <taxon>Fungi</taxon>
        <taxon>Dikarya</taxon>
        <taxon>Ascomycota</taxon>
        <taxon>Pezizomycotina</taxon>
        <taxon>Dothideomycetes</taxon>
        <taxon>Dothideomycetidae</taxon>
        <taxon>Mycosphaerellales</taxon>
        <taxon>Mycosphaerellaceae</taxon>
        <taxon>Cercospora</taxon>
    </lineage>
</organism>
<sequence length="62" mass="6778">MYRATRGAVTSVVLSCTLYLPPRRNNEPAVAEVNTPKAPHTPPDSSTLPQRTTTTTTRGHRC</sequence>
<feature type="region of interest" description="Disordered" evidence="1">
    <location>
        <begin position="22"/>
        <end position="62"/>
    </location>
</feature>
<evidence type="ECO:0000313" key="3">
    <source>
        <dbReference type="Proteomes" id="UP000799539"/>
    </source>
</evidence>
<evidence type="ECO:0000313" key="2">
    <source>
        <dbReference type="EMBL" id="KAF2206946.1"/>
    </source>
</evidence>
<feature type="compositionally biased region" description="Low complexity" evidence="1">
    <location>
        <begin position="52"/>
        <end position="62"/>
    </location>
</feature>
<keyword evidence="3" id="KW-1185">Reference proteome</keyword>
<dbReference type="Proteomes" id="UP000799539">
    <property type="component" value="Unassembled WGS sequence"/>
</dbReference>
<proteinExistence type="predicted"/>
<name>A0A6A6EZR9_9PEZI</name>
<dbReference type="AlphaFoldDB" id="A0A6A6EZR9"/>
<accession>A0A6A6EZR9</accession>
<protein>
    <submittedName>
        <fullName evidence="2">Uncharacterized protein</fullName>
    </submittedName>
</protein>